<feature type="region of interest" description="Disordered" evidence="2">
    <location>
        <begin position="288"/>
        <end position="307"/>
    </location>
</feature>
<feature type="coiled-coil region" evidence="1">
    <location>
        <begin position="772"/>
        <end position="799"/>
    </location>
</feature>
<feature type="compositionally biased region" description="Polar residues" evidence="2">
    <location>
        <begin position="429"/>
        <end position="441"/>
    </location>
</feature>
<evidence type="ECO:0000256" key="2">
    <source>
        <dbReference type="SAM" id="MobiDB-lite"/>
    </source>
</evidence>
<dbReference type="Proteomes" id="UP001218188">
    <property type="component" value="Unassembled WGS sequence"/>
</dbReference>
<accession>A0AAD6SHN8</accession>
<evidence type="ECO:0000256" key="1">
    <source>
        <dbReference type="SAM" id="Coils"/>
    </source>
</evidence>
<organism evidence="3 4">
    <name type="scientific">Mycena alexandri</name>
    <dbReference type="NCBI Taxonomy" id="1745969"/>
    <lineage>
        <taxon>Eukaryota</taxon>
        <taxon>Fungi</taxon>
        <taxon>Dikarya</taxon>
        <taxon>Basidiomycota</taxon>
        <taxon>Agaricomycotina</taxon>
        <taxon>Agaricomycetes</taxon>
        <taxon>Agaricomycetidae</taxon>
        <taxon>Agaricales</taxon>
        <taxon>Marasmiineae</taxon>
        <taxon>Mycenaceae</taxon>
        <taxon>Mycena</taxon>
    </lineage>
</organism>
<proteinExistence type="predicted"/>
<feature type="compositionally biased region" description="Low complexity" evidence="2">
    <location>
        <begin position="292"/>
        <end position="304"/>
    </location>
</feature>
<comment type="caution">
    <text evidence="3">The sequence shown here is derived from an EMBL/GenBank/DDBJ whole genome shotgun (WGS) entry which is preliminary data.</text>
</comment>
<feature type="compositionally biased region" description="Acidic residues" evidence="2">
    <location>
        <begin position="455"/>
        <end position="474"/>
    </location>
</feature>
<feature type="region of interest" description="Disordered" evidence="2">
    <location>
        <begin position="891"/>
        <end position="933"/>
    </location>
</feature>
<feature type="compositionally biased region" description="Basic and acidic residues" evidence="2">
    <location>
        <begin position="891"/>
        <end position="904"/>
    </location>
</feature>
<dbReference type="EMBL" id="JARJCM010000130">
    <property type="protein sequence ID" value="KAJ7027011.1"/>
    <property type="molecule type" value="Genomic_DNA"/>
</dbReference>
<sequence>MSQDPRLRPASVSRTGHISQVLSHLPLNTNEAADIAAQHARDASFKPISSNDPVILANQLSLPAYAILTDPKSRMVQPQFLNRDTYGTLPAADRRKDGESTYQVVYDVAADVRERFANNQPLHCRPFTVSTAQSEFLGTEIDNSGRESINFVALNANITGYDAATERPFSIVGHLEAKIYVPPGFSTTPGPFYAFPVNSTSLRPSLEYLQPNHPHRLCTQTLANPAGESLQIPNVPRDKYCIPPIEADTQEPTPQYRYHTIPSNESPPDDYLDWEFLGRTITGAQRWRERCSNTTSSSNSPTSTDLEDSVMSFTGELPNVPDDTEDLNKDFSKRTQPVFSKLPEAIIAQIPDKRDRFSRPIIRYTKPTQQEGEFDRLSRVSADLARTVRQNQRARRGMPHMFLRTPIARRRSYPPSTSERTHLEDDDMSSSIGSLPSTHIVSDSDEDAHGSLECEYVDSDDESNAEEDSSEEIDIGLPLSTPLRPLESGDSYFPPQPIRPATPYFSPSSLPSVCSSDDNDDSLELFYPPTPPLEPIRAMPPIVSDATNPVSSLVDRSFSLSPLILPAALINLPPTTPLARLVPALHLGASLSNFAQAAITGAEKVLNGFKSVPTSSSSNAIKDIEDRVTGLERTQQALLSSPLRDPSTKFPFEEDEDTVMKTSNDLAALLAGEMRAPRVYRAEVDLPSIDTELLLGFSKGISIPPALPDLPILRLRLPTLFLDPLTPWMSIFLFRPSSPTGSITESEAEVMDDIFRWDDYEDEEYRAAEEVVREAEVKAERNATMARRAEEKAKEEERNDEWIPKNTQQSLPVRPKSRLGYVAQQDGEDSEWINILKTDKDIDITIQDFLEEMELTEWAQHADGHAAHSTQTEIMMNARINTLKGLDKKTDRTFHQQSETRTEQPIDSSSGSSTHAHSLPTERTLWGPSSRRPMRSEIGHISYDRTANGCADYMNGSPPWPVQERRRAEVLGYALEFPDSAILQAHVKFRTKLASNLHQEKILHTERRIRQESEHKSHQRNNSRLLTPLTIDVYPEAYRRSTILDSNSARLTDYTLAYRPEAHYFSPGYDYSQDFSYFGFPDLPRVVSHRILEYEHAKRTKLAIIDRSTRHRYEGSFANTATAENSFKDHDEQPTKRRKIHASPLGHQVVSTEAIKAVLIDWQPYLAGLRDFRNDIFFTIQRLIEALEYFEGRVEFRKIFFPFEEDFAVTTIRDMYDMERSFNPDGFFRRTSYHLNSLLHDAEANFLQACATFFRATRDYELAYILEELLSMQFRDDMGVMQLLRGGFVATSHDWEGSSFDSSFGNLQDRFNEFEGQHTRERIESI</sequence>
<keyword evidence="4" id="KW-1185">Reference proteome</keyword>
<evidence type="ECO:0000313" key="3">
    <source>
        <dbReference type="EMBL" id="KAJ7027011.1"/>
    </source>
</evidence>
<protein>
    <submittedName>
        <fullName evidence="3">Uncharacterized protein</fullName>
    </submittedName>
</protein>
<name>A0AAD6SHN8_9AGAR</name>
<feature type="region of interest" description="Disordered" evidence="2">
    <location>
        <begin position="408"/>
        <end position="485"/>
    </location>
</feature>
<gene>
    <name evidence="3" type="ORF">C8F04DRAFT_1267445</name>
</gene>
<keyword evidence="1" id="KW-0175">Coiled coil</keyword>
<evidence type="ECO:0000313" key="4">
    <source>
        <dbReference type="Proteomes" id="UP001218188"/>
    </source>
</evidence>
<reference evidence="3" key="1">
    <citation type="submission" date="2023-03" db="EMBL/GenBank/DDBJ databases">
        <title>Massive genome expansion in bonnet fungi (Mycena s.s.) driven by repeated elements and novel gene families across ecological guilds.</title>
        <authorList>
            <consortium name="Lawrence Berkeley National Laboratory"/>
            <person name="Harder C.B."/>
            <person name="Miyauchi S."/>
            <person name="Viragh M."/>
            <person name="Kuo A."/>
            <person name="Thoen E."/>
            <person name="Andreopoulos B."/>
            <person name="Lu D."/>
            <person name="Skrede I."/>
            <person name="Drula E."/>
            <person name="Henrissat B."/>
            <person name="Morin E."/>
            <person name="Kohler A."/>
            <person name="Barry K."/>
            <person name="LaButti K."/>
            <person name="Morin E."/>
            <person name="Salamov A."/>
            <person name="Lipzen A."/>
            <person name="Mereny Z."/>
            <person name="Hegedus B."/>
            <person name="Baldrian P."/>
            <person name="Stursova M."/>
            <person name="Weitz H."/>
            <person name="Taylor A."/>
            <person name="Grigoriev I.V."/>
            <person name="Nagy L.G."/>
            <person name="Martin F."/>
            <person name="Kauserud H."/>
        </authorList>
    </citation>
    <scope>NUCLEOTIDE SEQUENCE</scope>
    <source>
        <strain evidence="3">CBHHK200</strain>
    </source>
</reference>